<accession>A0A0E9XT08</accession>
<sequence length="37" mass="3961">MRMGSRMNFLVTSSTSSGMVADSSTTCVLGPSFWKIS</sequence>
<organism evidence="1">
    <name type="scientific">Anguilla anguilla</name>
    <name type="common">European freshwater eel</name>
    <name type="synonym">Muraena anguilla</name>
    <dbReference type="NCBI Taxonomy" id="7936"/>
    <lineage>
        <taxon>Eukaryota</taxon>
        <taxon>Metazoa</taxon>
        <taxon>Chordata</taxon>
        <taxon>Craniata</taxon>
        <taxon>Vertebrata</taxon>
        <taxon>Euteleostomi</taxon>
        <taxon>Actinopterygii</taxon>
        <taxon>Neopterygii</taxon>
        <taxon>Teleostei</taxon>
        <taxon>Anguilliformes</taxon>
        <taxon>Anguillidae</taxon>
        <taxon>Anguilla</taxon>
    </lineage>
</organism>
<proteinExistence type="predicted"/>
<reference evidence="1" key="2">
    <citation type="journal article" date="2015" name="Fish Shellfish Immunol.">
        <title>Early steps in the European eel (Anguilla anguilla)-Vibrio vulnificus interaction in the gills: Role of the RtxA13 toxin.</title>
        <authorList>
            <person name="Callol A."/>
            <person name="Pajuelo D."/>
            <person name="Ebbesson L."/>
            <person name="Teles M."/>
            <person name="MacKenzie S."/>
            <person name="Amaro C."/>
        </authorList>
    </citation>
    <scope>NUCLEOTIDE SEQUENCE</scope>
</reference>
<dbReference type="AlphaFoldDB" id="A0A0E9XT08"/>
<evidence type="ECO:0000313" key="1">
    <source>
        <dbReference type="EMBL" id="JAI05001.1"/>
    </source>
</evidence>
<protein>
    <submittedName>
        <fullName evidence="1">Uncharacterized protein</fullName>
    </submittedName>
</protein>
<dbReference type="EMBL" id="GBXM01003577">
    <property type="protein sequence ID" value="JAI05001.1"/>
    <property type="molecule type" value="Transcribed_RNA"/>
</dbReference>
<name>A0A0E9XT08_ANGAN</name>
<reference evidence="1" key="1">
    <citation type="submission" date="2014-11" db="EMBL/GenBank/DDBJ databases">
        <authorList>
            <person name="Amaro Gonzalez C."/>
        </authorList>
    </citation>
    <scope>NUCLEOTIDE SEQUENCE</scope>
</reference>